<accession>G8YUJ0</accession>
<feature type="compositionally biased region" description="Basic and acidic residues" evidence="1">
    <location>
        <begin position="133"/>
        <end position="149"/>
    </location>
</feature>
<dbReference type="AlphaFoldDB" id="G8YUJ0"/>
<sequence length="190" mass="21579">MAKGNRREDIKEKEALQARLKVAFSLTNDKVTSWLNKNKGDDEQVSHNHKGTNNDYLDLPIIKNGQGLEFDNKNLTIGDFMNSDIRQMNKLDKNPQRRGADNKIVKGDSKPMSALMNKIRKDSRDKAKKRISNSKERHMGPTNPVEKKSINVNVETNESDESDDEALLNKSRTAKKGSNLLFESKLKGRK</sequence>
<protein>
    <submittedName>
        <fullName evidence="2">Piso0_000105 protein</fullName>
    </submittedName>
</protein>
<name>G8YUJ0_PICSO</name>
<dbReference type="InterPro" id="IPR022592">
    <property type="entry name" value="Nucleolar_19"/>
</dbReference>
<dbReference type="STRING" id="559304.G8YUJ0"/>
<keyword evidence="3" id="KW-1185">Reference proteome</keyword>
<dbReference type="Proteomes" id="UP000005222">
    <property type="component" value="Chromosome A"/>
</dbReference>
<evidence type="ECO:0000313" key="2">
    <source>
        <dbReference type="EMBL" id="CCE72523.1"/>
    </source>
</evidence>
<dbReference type="OMA" id="NNMYRIT"/>
<dbReference type="HOGENOM" id="CLU_094334_2_0_1"/>
<evidence type="ECO:0000256" key="1">
    <source>
        <dbReference type="SAM" id="MobiDB-lite"/>
    </source>
</evidence>
<evidence type="ECO:0000313" key="3">
    <source>
        <dbReference type="Proteomes" id="UP000005222"/>
    </source>
</evidence>
<dbReference type="InParanoid" id="G8YUJ0"/>
<feature type="region of interest" description="Disordered" evidence="1">
    <location>
        <begin position="87"/>
        <end position="190"/>
    </location>
</feature>
<dbReference type="GO" id="GO:0042274">
    <property type="term" value="P:ribosomal small subunit biogenesis"/>
    <property type="evidence" value="ECO:0007669"/>
    <property type="project" value="InterPro"/>
</dbReference>
<dbReference type="OrthoDB" id="4068385at2759"/>
<dbReference type="EMBL" id="FO082059">
    <property type="protein sequence ID" value="CCE72523.1"/>
    <property type="molecule type" value="Genomic_DNA"/>
</dbReference>
<dbReference type="eggNOG" id="ENOG502S1GY">
    <property type="taxonomic scope" value="Eukaryota"/>
</dbReference>
<dbReference type="Pfam" id="PF10863">
    <property type="entry name" value="NOP19"/>
    <property type="match status" value="1"/>
</dbReference>
<dbReference type="FunCoup" id="G8YUJ0">
    <property type="interactions" value="196"/>
</dbReference>
<reference evidence="2 3" key="1">
    <citation type="journal article" date="2012" name="G3 (Bethesda)">
        <title>Pichia sorbitophila, an interspecies yeast hybrid reveals early steps of genome resolution following polyploidization.</title>
        <authorList>
            <person name="Leh Louis V."/>
            <person name="Despons L."/>
            <person name="Friedrich A."/>
            <person name="Martin T."/>
            <person name="Durrens P."/>
            <person name="Casaregola S."/>
            <person name="Neuveglise C."/>
            <person name="Fairhead C."/>
            <person name="Marck C."/>
            <person name="Cruz J.A."/>
            <person name="Straub M.L."/>
            <person name="Kugler V."/>
            <person name="Sacerdot C."/>
            <person name="Uzunov Z."/>
            <person name="Thierry A."/>
            <person name="Weiss S."/>
            <person name="Bleykasten C."/>
            <person name="De Montigny J."/>
            <person name="Jacques N."/>
            <person name="Jung P."/>
            <person name="Lemaire M."/>
            <person name="Mallet S."/>
            <person name="Morel G."/>
            <person name="Richard G.F."/>
            <person name="Sarkar A."/>
            <person name="Savel G."/>
            <person name="Schacherer J."/>
            <person name="Seret M.L."/>
            <person name="Talla E."/>
            <person name="Samson G."/>
            <person name="Jubin C."/>
            <person name="Poulain J."/>
            <person name="Vacherie B."/>
            <person name="Barbe V."/>
            <person name="Pelletier E."/>
            <person name="Sherman D.J."/>
            <person name="Westhof E."/>
            <person name="Weissenbach J."/>
            <person name="Baret P.V."/>
            <person name="Wincker P."/>
            <person name="Gaillardin C."/>
            <person name="Dujon B."/>
            <person name="Souciet J.L."/>
        </authorList>
    </citation>
    <scope>NUCLEOTIDE SEQUENCE [LARGE SCALE GENOMIC DNA]</scope>
    <source>
        <strain evidence="3">ATCC MYA-4447 / BCRC 22081 / CBS 7064 / NBRC 10061 / NRRL Y-12695</strain>
    </source>
</reference>
<organism evidence="2 3">
    <name type="scientific">Pichia sorbitophila (strain ATCC MYA-4447 / BCRC 22081 / CBS 7064 / NBRC 10061 / NRRL Y-12695)</name>
    <name type="common">Hybrid yeast</name>
    <dbReference type="NCBI Taxonomy" id="559304"/>
    <lineage>
        <taxon>Eukaryota</taxon>
        <taxon>Fungi</taxon>
        <taxon>Dikarya</taxon>
        <taxon>Ascomycota</taxon>
        <taxon>Saccharomycotina</taxon>
        <taxon>Pichiomycetes</taxon>
        <taxon>Debaryomycetaceae</taxon>
        <taxon>Millerozyma</taxon>
    </lineage>
</organism>
<feature type="compositionally biased region" description="Basic and acidic residues" evidence="1">
    <location>
        <begin position="87"/>
        <end position="109"/>
    </location>
</feature>
<feature type="compositionally biased region" description="Acidic residues" evidence="1">
    <location>
        <begin position="157"/>
        <end position="166"/>
    </location>
</feature>
<dbReference type="GO" id="GO:0030686">
    <property type="term" value="C:90S preribosome"/>
    <property type="evidence" value="ECO:0007669"/>
    <property type="project" value="InterPro"/>
</dbReference>
<proteinExistence type="predicted"/>
<gene>
    <name evidence="2" type="primary">Piso0_000105</name>
    <name evidence="2" type="ORF">GNLVRS01_PISO0A02112g</name>
</gene>